<evidence type="ECO:0000259" key="10">
    <source>
        <dbReference type="Pfam" id="PF22600"/>
    </source>
</evidence>
<dbReference type="GO" id="GO:0031123">
    <property type="term" value="P:RNA 3'-end processing"/>
    <property type="evidence" value="ECO:0007669"/>
    <property type="project" value="TreeGrafter"/>
</dbReference>
<dbReference type="CDD" id="cd05402">
    <property type="entry name" value="NT_PAP_TUTase"/>
    <property type="match status" value="1"/>
</dbReference>
<name>A0A914CJ11_9BILA</name>
<dbReference type="SUPFAM" id="SSF81301">
    <property type="entry name" value="Nucleotidyltransferase"/>
    <property type="match status" value="1"/>
</dbReference>
<keyword evidence="7" id="KW-0460">Magnesium</keyword>
<feature type="domain" description="Poly(A) RNA polymerase mitochondrial-like central palm" evidence="10">
    <location>
        <begin position="3"/>
        <end position="143"/>
    </location>
</feature>
<accession>A0A914CJ11</accession>
<dbReference type="Gene3D" id="3.30.460.10">
    <property type="entry name" value="Beta Polymerase, domain 2"/>
    <property type="match status" value="1"/>
</dbReference>
<comment type="similarity">
    <text evidence="8">Belongs to the DNA polymerase type-B-like family. GLD2 subfamily.</text>
</comment>
<comment type="cofactor">
    <cofactor evidence="1">
        <name>Mn(2+)</name>
        <dbReference type="ChEBI" id="CHEBI:29035"/>
    </cofactor>
</comment>
<dbReference type="PANTHER" id="PTHR12271">
    <property type="entry name" value="POLY A POLYMERASE CID PAP -RELATED"/>
    <property type="match status" value="1"/>
</dbReference>
<evidence type="ECO:0000256" key="4">
    <source>
        <dbReference type="ARBA" id="ARBA00022490"/>
    </source>
</evidence>
<keyword evidence="4" id="KW-0963">Cytoplasm</keyword>
<keyword evidence="6" id="KW-0479">Metal-binding</keyword>
<dbReference type="AlphaFoldDB" id="A0A914CJ11"/>
<sequence length="363" mass="42034">MKLSEEIFLFYLKTSQSLEMINRKLGIRDQLFYYIRQIFPMSGLYVIGSSLNGFGTNNADMDLCLMLTSVELDQRTDAIPILRAVKDVLENLNCVTDQCLIETAKVPILRIMFKSEDGGNMQLDMNVNNSVGVRNTHLLYYYSNFDWRFRPLVAIVKEWARRRAINDASRSSFTSYSLVLMLIHYLQYGVEPPILPSLQQCYKSHFDDSIDVRNLRMTDPLENEPNETFWETKNSSSLCDLLLGFLEYYSYRFNYESSAISIRMGRTMSRVEVMACQELPLQWSCIWIEEPFTRMNTAHSVYNTMIFELIKQTFMGSFETLNTSLNLNAFLTEPPLHLLARPTSIGLNDAITQEITESDQPNE</sequence>
<evidence type="ECO:0000313" key="12">
    <source>
        <dbReference type="WBParaSite" id="ACRNAN_scaffold10905.g33016.t1"/>
    </source>
</evidence>
<comment type="cofactor">
    <cofactor evidence="2">
        <name>Mg(2+)</name>
        <dbReference type="ChEBI" id="CHEBI:18420"/>
    </cofactor>
</comment>
<dbReference type="SUPFAM" id="SSF81631">
    <property type="entry name" value="PAP/OAS1 substrate-binding domain"/>
    <property type="match status" value="1"/>
</dbReference>
<keyword evidence="5" id="KW-0808">Transferase</keyword>
<dbReference type="GO" id="GO:0005737">
    <property type="term" value="C:cytoplasm"/>
    <property type="evidence" value="ECO:0007669"/>
    <property type="project" value="UniProtKB-SubCell"/>
</dbReference>
<feature type="domain" description="PAP-associated" evidence="9">
    <location>
        <begin position="237"/>
        <end position="294"/>
    </location>
</feature>
<evidence type="ECO:0000256" key="8">
    <source>
        <dbReference type="ARBA" id="ARBA00038491"/>
    </source>
</evidence>
<evidence type="ECO:0000256" key="7">
    <source>
        <dbReference type="ARBA" id="ARBA00022842"/>
    </source>
</evidence>
<keyword evidence="11" id="KW-1185">Reference proteome</keyword>
<proteinExistence type="inferred from homology"/>
<dbReference type="WBParaSite" id="ACRNAN_scaffold10905.g33016.t1">
    <property type="protein sequence ID" value="ACRNAN_scaffold10905.g33016.t1"/>
    <property type="gene ID" value="ACRNAN_scaffold10905.g33016"/>
</dbReference>
<evidence type="ECO:0000256" key="3">
    <source>
        <dbReference type="ARBA" id="ARBA00004496"/>
    </source>
</evidence>
<dbReference type="InterPro" id="IPR054708">
    <property type="entry name" value="MTPAP-like_central"/>
</dbReference>
<reference evidence="12" key="1">
    <citation type="submission" date="2022-11" db="UniProtKB">
        <authorList>
            <consortium name="WormBaseParasite"/>
        </authorList>
    </citation>
    <scope>IDENTIFICATION</scope>
</reference>
<dbReference type="InterPro" id="IPR043519">
    <property type="entry name" value="NT_sf"/>
</dbReference>
<organism evidence="11 12">
    <name type="scientific">Acrobeloides nanus</name>
    <dbReference type="NCBI Taxonomy" id="290746"/>
    <lineage>
        <taxon>Eukaryota</taxon>
        <taxon>Metazoa</taxon>
        <taxon>Ecdysozoa</taxon>
        <taxon>Nematoda</taxon>
        <taxon>Chromadorea</taxon>
        <taxon>Rhabditida</taxon>
        <taxon>Tylenchina</taxon>
        <taxon>Cephalobomorpha</taxon>
        <taxon>Cephaloboidea</taxon>
        <taxon>Cephalobidae</taxon>
        <taxon>Acrobeloides</taxon>
    </lineage>
</organism>
<evidence type="ECO:0000256" key="5">
    <source>
        <dbReference type="ARBA" id="ARBA00022679"/>
    </source>
</evidence>
<evidence type="ECO:0000259" key="9">
    <source>
        <dbReference type="Pfam" id="PF03828"/>
    </source>
</evidence>
<dbReference type="PANTHER" id="PTHR12271:SF40">
    <property type="entry name" value="POLY(A) RNA POLYMERASE GLD2"/>
    <property type="match status" value="1"/>
</dbReference>
<comment type="subcellular location">
    <subcellularLocation>
        <location evidence="3">Cytoplasm</location>
    </subcellularLocation>
</comment>
<protein>
    <submittedName>
        <fullName evidence="12">PAP-associated domain-containing protein</fullName>
    </submittedName>
</protein>
<dbReference type="Pfam" id="PF22600">
    <property type="entry name" value="MTPAP-like_central"/>
    <property type="match status" value="1"/>
</dbReference>
<dbReference type="GO" id="GO:1990817">
    <property type="term" value="F:poly(A) RNA polymerase activity"/>
    <property type="evidence" value="ECO:0007669"/>
    <property type="project" value="TreeGrafter"/>
</dbReference>
<evidence type="ECO:0000256" key="2">
    <source>
        <dbReference type="ARBA" id="ARBA00001946"/>
    </source>
</evidence>
<dbReference type="Proteomes" id="UP000887540">
    <property type="component" value="Unplaced"/>
</dbReference>
<dbReference type="Pfam" id="PF03828">
    <property type="entry name" value="PAP_assoc"/>
    <property type="match status" value="1"/>
</dbReference>
<dbReference type="Gene3D" id="1.10.1410.10">
    <property type="match status" value="1"/>
</dbReference>
<evidence type="ECO:0000313" key="11">
    <source>
        <dbReference type="Proteomes" id="UP000887540"/>
    </source>
</evidence>
<evidence type="ECO:0000256" key="1">
    <source>
        <dbReference type="ARBA" id="ARBA00001936"/>
    </source>
</evidence>
<evidence type="ECO:0000256" key="6">
    <source>
        <dbReference type="ARBA" id="ARBA00022723"/>
    </source>
</evidence>
<dbReference type="GO" id="GO:0046872">
    <property type="term" value="F:metal ion binding"/>
    <property type="evidence" value="ECO:0007669"/>
    <property type="project" value="UniProtKB-KW"/>
</dbReference>
<dbReference type="InterPro" id="IPR002058">
    <property type="entry name" value="PAP_assoc"/>
</dbReference>